<evidence type="ECO:0000313" key="2">
    <source>
        <dbReference type="EMBL" id="MFD0985790.1"/>
    </source>
</evidence>
<keyword evidence="3" id="KW-1185">Reference proteome</keyword>
<gene>
    <name evidence="2" type="ORF">ACFQ2F_01610</name>
</gene>
<name>A0ABW3J7D1_9HYPH</name>
<feature type="region of interest" description="Disordered" evidence="1">
    <location>
        <begin position="403"/>
        <end position="423"/>
    </location>
</feature>
<protein>
    <submittedName>
        <fullName evidence="2">Urea ABC transporter substrate-binding protein</fullName>
    </submittedName>
</protein>
<dbReference type="EMBL" id="JBHTJO010000001">
    <property type="protein sequence ID" value="MFD0985790.1"/>
    <property type="molecule type" value="Genomic_DNA"/>
</dbReference>
<dbReference type="InterPro" id="IPR017777">
    <property type="entry name" value="ABC_urea-bd_UrtA"/>
</dbReference>
<dbReference type="InterPro" id="IPR028082">
    <property type="entry name" value="Peripla_BP_I"/>
</dbReference>
<accession>A0ABW3J7D1</accession>
<comment type="caution">
    <text evidence="2">The sequence shown here is derived from an EMBL/GenBank/DDBJ whole genome shotgun (WGS) entry which is preliminary data.</text>
</comment>
<reference evidence="3" key="1">
    <citation type="journal article" date="2019" name="Int. J. Syst. Evol. Microbiol.">
        <title>The Global Catalogue of Microorganisms (GCM) 10K type strain sequencing project: providing services to taxonomists for standard genome sequencing and annotation.</title>
        <authorList>
            <consortium name="The Broad Institute Genomics Platform"/>
            <consortium name="The Broad Institute Genome Sequencing Center for Infectious Disease"/>
            <person name="Wu L."/>
            <person name="Ma J."/>
        </authorList>
    </citation>
    <scope>NUCLEOTIDE SEQUENCE [LARGE SCALE GENOMIC DNA]</scope>
    <source>
        <strain evidence="3">CCUG 61697</strain>
    </source>
</reference>
<dbReference type="PANTHER" id="PTHR47628">
    <property type="match status" value="1"/>
</dbReference>
<proteinExistence type="predicted"/>
<dbReference type="CDD" id="cd06355">
    <property type="entry name" value="PBP1_FmdD-like"/>
    <property type="match status" value="1"/>
</dbReference>
<dbReference type="Gene3D" id="3.40.50.2300">
    <property type="match status" value="2"/>
</dbReference>
<dbReference type="SUPFAM" id="SSF53822">
    <property type="entry name" value="Periplasmic binding protein-like I"/>
    <property type="match status" value="1"/>
</dbReference>
<dbReference type="Pfam" id="PF13433">
    <property type="entry name" value="Peripla_BP_5"/>
    <property type="match status" value="1"/>
</dbReference>
<organism evidence="2 3">
    <name type="scientific">Methyloligella solikamskensis</name>
    <dbReference type="NCBI Taxonomy" id="1177756"/>
    <lineage>
        <taxon>Bacteria</taxon>
        <taxon>Pseudomonadati</taxon>
        <taxon>Pseudomonadota</taxon>
        <taxon>Alphaproteobacteria</taxon>
        <taxon>Hyphomicrobiales</taxon>
        <taxon>Hyphomicrobiaceae</taxon>
        <taxon>Methyloligella</taxon>
    </lineage>
</organism>
<evidence type="ECO:0000256" key="1">
    <source>
        <dbReference type="SAM" id="MobiDB-lite"/>
    </source>
</evidence>
<dbReference type="PANTHER" id="PTHR47628:SF1">
    <property type="entry name" value="ALIPHATIC AMIDASE EXPRESSION-REGULATING PROTEIN"/>
    <property type="match status" value="1"/>
</dbReference>
<dbReference type="RefSeq" id="WP_379090553.1">
    <property type="nucleotide sequence ID" value="NZ_JBHTJO010000001.1"/>
</dbReference>
<dbReference type="Proteomes" id="UP001597102">
    <property type="component" value="Unassembled WGS sequence"/>
</dbReference>
<evidence type="ECO:0000313" key="3">
    <source>
        <dbReference type="Proteomes" id="UP001597102"/>
    </source>
</evidence>
<sequence length="423" mass="46387">MIGTAKELIGRSQGLVSTVGSYFDNLESGAIKIGILHSLSGTMTASERPLQELLVMMIEQCNAQGGVLGRPLEAVIMDPRSEPKRYAEQAKSLIEEHGVSAIFGCWTSASRKEVLPVVESLNSLLFYPSQYEGEEESSNIFYTGATPQQQAIPAVDYLLAQGKKRFFLLGTDTIYPRTTNAILTAYLHSKGIKQNAIAEHYTPFDHRDWVDTVAWIKRFGAGGDAAIITTVSGDANIYFFRELAEQDVTAQSIPAMTLSIGEAELPALAGPELAGHLAAWNYLHEIDSPENRRFVHDWRRFSGAPNVVTDDPMEATWIGFNLWTKAVEKAGMTDTDSVRTALAGMNLVAPSGYEVVMDEANHHLHKPGFIGRMTADARIVPIWHSESLLAPRPWSPWLLTDASRGPARKAKTTDKTEALAIAS</sequence>